<dbReference type="InterPro" id="IPR021150">
    <property type="entry name" value="Ubiq_cyt_c_chap"/>
</dbReference>
<accession>A0ABU0YKL6</accession>
<sequence>MSVLGKLIDRVLSGPDRREVIAQRLYAALTAQARRPDFYVSYGVPDTIDGRFEMVALHAFLLFRRLKGQGDKAGAVAQSVYDVMFADFDASVREMGAQDLGVGRRIKFMTEAMNGRFAAYEAGLAQGGTELELALKRNLYGTIEPVDECLKRMADYLKRADAELAALPIDQLMRGVLHFPALAPDRLDY</sequence>
<gene>
    <name evidence="4" type="ORF">Q8A70_11205</name>
</gene>
<dbReference type="PANTHER" id="PTHR12184">
    <property type="entry name" value="UBIQUINOL-CYTOCHROME C REDUCTASE COMPLEX ASSEMBLY FACTOR 1 FAMILY MEMBER"/>
    <property type="match status" value="1"/>
</dbReference>
<dbReference type="Pfam" id="PF03981">
    <property type="entry name" value="Ubiq_cyt_C_chap"/>
    <property type="match status" value="1"/>
</dbReference>
<evidence type="ECO:0000256" key="1">
    <source>
        <dbReference type="ARBA" id="ARBA00006407"/>
    </source>
</evidence>
<reference evidence="5" key="1">
    <citation type="submission" date="2023-08" db="EMBL/GenBank/DDBJ databases">
        <title>Rhodospirillaceae gen. nov., a novel taxon isolated from the Yangtze River Yuezi River estuary sludge.</title>
        <authorList>
            <person name="Ruan L."/>
        </authorList>
    </citation>
    <scope>NUCLEOTIDE SEQUENCE [LARGE SCALE GENOMIC DNA]</scope>
    <source>
        <strain evidence="5">R-7</strain>
    </source>
</reference>
<dbReference type="InterPro" id="IPR007129">
    <property type="entry name" value="Ubiqinol_cyt_c_chaperone_CPB3"/>
</dbReference>
<evidence type="ECO:0000313" key="4">
    <source>
        <dbReference type="EMBL" id="MDQ7248237.1"/>
    </source>
</evidence>
<comment type="similarity">
    <text evidence="2">Belongs to the UPF0174 family.</text>
</comment>
<name>A0ABU0YKL6_9PROT</name>
<dbReference type="EMBL" id="JAUYVI010000003">
    <property type="protein sequence ID" value="MDQ7248237.1"/>
    <property type="molecule type" value="Genomic_DNA"/>
</dbReference>
<keyword evidence="5" id="KW-1185">Reference proteome</keyword>
<comment type="similarity">
    <text evidence="1">Belongs to the CBP3 family.</text>
</comment>
<organism evidence="4 5">
    <name type="scientific">Dongia sedimenti</name>
    <dbReference type="NCBI Taxonomy" id="3064282"/>
    <lineage>
        <taxon>Bacteria</taxon>
        <taxon>Pseudomonadati</taxon>
        <taxon>Pseudomonadota</taxon>
        <taxon>Alphaproteobacteria</taxon>
        <taxon>Rhodospirillales</taxon>
        <taxon>Dongiaceae</taxon>
        <taxon>Dongia</taxon>
    </lineage>
</organism>
<evidence type="ECO:0000256" key="2">
    <source>
        <dbReference type="ARBA" id="ARBA00006436"/>
    </source>
</evidence>
<comment type="caution">
    <text evidence="4">The sequence shown here is derived from an EMBL/GenBank/DDBJ whole genome shotgun (WGS) entry which is preliminary data.</text>
</comment>
<proteinExistence type="inferred from homology"/>
<feature type="domain" description="Ubiquinol-cytochrome c chaperone" evidence="3">
    <location>
        <begin position="42"/>
        <end position="179"/>
    </location>
</feature>
<evidence type="ECO:0000313" key="5">
    <source>
        <dbReference type="Proteomes" id="UP001230156"/>
    </source>
</evidence>
<dbReference type="Proteomes" id="UP001230156">
    <property type="component" value="Unassembled WGS sequence"/>
</dbReference>
<dbReference type="RefSeq" id="WP_379955688.1">
    <property type="nucleotide sequence ID" value="NZ_JAUYVI010000003.1"/>
</dbReference>
<protein>
    <submittedName>
        <fullName evidence="4">Ubiquinol-cytochrome C chaperone family protein</fullName>
    </submittedName>
</protein>
<dbReference type="PANTHER" id="PTHR12184:SF1">
    <property type="entry name" value="UBIQUINOL-CYTOCHROME-C REDUCTASE COMPLEX ASSEMBLY FACTOR 1"/>
    <property type="match status" value="1"/>
</dbReference>
<evidence type="ECO:0000259" key="3">
    <source>
        <dbReference type="Pfam" id="PF03981"/>
    </source>
</evidence>